<feature type="domain" description="Peptidase M20 dimerisation" evidence="4">
    <location>
        <begin position="220"/>
        <end position="315"/>
    </location>
</feature>
<evidence type="ECO:0000256" key="3">
    <source>
        <dbReference type="SAM" id="SignalP"/>
    </source>
</evidence>
<sequence>MKKISLLLALALSAGFSYAQSPVLKEVSAYTDKNYPALDKLYKQLHQNPELSLQEEKTAQVMASELKSLGFEVMEKMGAHGVVGVLKNGKGPTVLIRTDMDALPLEEKTGLPYASTARGVNAAGNEVNVMHACGHDIHMTVFTGTARALVHTKNQWKGTLVMVAQSAEENGFGADLMFKAGLYDKIPTPDYAIAMHDNASLPAGKIGYREGAFMASVDMMDITVFGQGGHGAAPHTTIDPVVLSSQMVLAFQTVVSRTINPIEPAVVTVGSIHGGTVHNIIPDEVKLQLTLRSYSDEVREQIISSIRRISKNLAESAGLPENKMPVISIRDPQTPATINDPALTNRLVSVLRKNFGEENLVEMPPNMVGEDFSRFGRQEKEVPICMFWLGAVDPAKVREAEQKGEALPSLHSPLFAPLPEPTIKTGVKAMSAAALELFGKSK</sequence>
<dbReference type="NCBIfam" id="TIGR01891">
    <property type="entry name" value="amidohydrolases"/>
    <property type="match status" value="1"/>
</dbReference>
<accession>A0A3D8L6Z9</accession>
<feature type="signal peptide" evidence="3">
    <location>
        <begin position="1"/>
        <end position="19"/>
    </location>
</feature>
<dbReference type="Gene3D" id="3.30.70.360">
    <property type="match status" value="1"/>
</dbReference>
<dbReference type="Pfam" id="PF01546">
    <property type="entry name" value="Peptidase_M20"/>
    <property type="match status" value="1"/>
</dbReference>
<proteinExistence type="predicted"/>
<dbReference type="PANTHER" id="PTHR11014:SF63">
    <property type="entry name" value="METALLOPEPTIDASE, PUTATIVE (AFU_ORTHOLOGUE AFUA_6G09600)-RELATED"/>
    <property type="match status" value="1"/>
</dbReference>
<keyword evidence="2" id="KW-0479">Metal-binding</keyword>
<dbReference type="AlphaFoldDB" id="A0A3D8L6Z9"/>
<feature type="binding site" evidence="2">
    <location>
        <position position="135"/>
    </location>
    <ligand>
        <name>Mn(2+)</name>
        <dbReference type="ChEBI" id="CHEBI:29035"/>
        <label>2</label>
    </ligand>
</feature>
<feature type="binding site" evidence="2">
    <location>
        <position position="196"/>
    </location>
    <ligand>
        <name>Mn(2+)</name>
        <dbReference type="ChEBI" id="CHEBI:29035"/>
        <label>2</label>
    </ligand>
</feature>
<dbReference type="GO" id="GO:0019877">
    <property type="term" value="P:diaminopimelate biosynthetic process"/>
    <property type="evidence" value="ECO:0007669"/>
    <property type="project" value="UniProtKB-ARBA"/>
</dbReference>
<keyword evidence="3" id="KW-0732">Signal</keyword>
<name>A0A3D8L6Z9_9BACT</name>
<gene>
    <name evidence="5" type="ORF">DXT99_20750</name>
</gene>
<dbReference type="Gene3D" id="3.40.630.10">
    <property type="entry name" value="Zn peptidases"/>
    <property type="match status" value="1"/>
</dbReference>
<dbReference type="PIRSF" id="PIRSF005962">
    <property type="entry name" value="Pept_M20D_amidohydro"/>
    <property type="match status" value="1"/>
</dbReference>
<dbReference type="Proteomes" id="UP000256708">
    <property type="component" value="Unassembled WGS sequence"/>
</dbReference>
<comment type="cofactor">
    <cofactor evidence="2">
        <name>Mn(2+)</name>
        <dbReference type="ChEBI" id="CHEBI:29035"/>
    </cofactor>
    <text evidence="2">The Mn(2+) ion enhances activity.</text>
</comment>
<evidence type="ECO:0000256" key="2">
    <source>
        <dbReference type="PIRSR" id="PIRSR005962-1"/>
    </source>
</evidence>
<comment type="caution">
    <text evidence="5">The sequence shown here is derived from an EMBL/GenBank/DDBJ whole genome shotgun (WGS) entry which is preliminary data.</text>
</comment>
<dbReference type="Pfam" id="PF07687">
    <property type="entry name" value="M20_dimer"/>
    <property type="match status" value="1"/>
</dbReference>
<dbReference type="InterPro" id="IPR017439">
    <property type="entry name" value="Amidohydrolase"/>
</dbReference>
<evidence type="ECO:0000256" key="1">
    <source>
        <dbReference type="ARBA" id="ARBA00022801"/>
    </source>
</evidence>
<dbReference type="InterPro" id="IPR011650">
    <property type="entry name" value="Peptidase_M20_dimer"/>
</dbReference>
<protein>
    <submittedName>
        <fullName evidence="5">Amidohydrolase</fullName>
    </submittedName>
</protein>
<dbReference type="SUPFAM" id="SSF55031">
    <property type="entry name" value="Bacterial exopeptidase dimerisation domain"/>
    <property type="match status" value="1"/>
</dbReference>
<organism evidence="5 6">
    <name type="scientific">Pontibacter diazotrophicus</name>
    <dbReference type="NCBI Taxonomy" id="1400979"/>
    <lineage>
        <taxon>Bacteria</taxon>
        <taxon>Pseudomonadati</taxon>
        <taxon>Bacteroidota</taxon>
        <taxon>Cytophagia</taxon>
        <taxon>Cytophagales</taxon>
        <taxon>Hymenobacteraceae</taxon>
        <taxon>Pontibacter</taxon>
    </lineage>
</organism>
<dbReference type="InterPro" id="IPR036264">
    <property type="entry name" value="Bact_exopeptidase_dim_dom"/>
</dbReference>
<reference evidence="6" key="1">
    <citation type="submission" date="2018-08" db="EMBL/GenBank/DDBJ databases">
        <authorList>
            <person name="Liu Z.-W."/>
            <person name="Du Z.-J."/>
        </authorList>
    </citation>
    <scope>NUCLEOTIDE SEQUENCE [LARGE SCALE GENOMIC DNA]</scope>
    <source>
        <strain evidence="6">H4X</strain>
    </source>
</reference>
<dbReference type="InterPro" id="IPR002933">
    <property type="entry name" value="Peptidase_M20"/>
</dbReference>
<dbReference type="FunFam" id="3.30.70.360:FF:000001">
    <property type="entry name" value="N-acetyldiaminopimelate deacetylase"/>
    <property type="match status" value="1"/>
</dbReference>
<dbReference type="GO" id="GO:0050118">
    <property type="term" value="F:N-acetyldiaminopimelate deacetylase activity"/>
    <property type="evidence" value="ECO:0007669"/>
    <property type="project" value="UniProtKB-ARBA"/>
</dbReference>
<dbReference type="SUPFAM" id="SSF53187">
    <property type="entry name" value="Zn-dependent exopeptidases"/>
    <property type="match status" value="1"/>
</dbReference>
<evidence type="ECO:0000313" key="6">
    <source>
        <dbReference type="Proteomes" id="UP000256708"/>
    </source>
</evidence>
<keyword evidence="2" id="KW-0464">Manganese</keyword>
<keyword evidence="6" id="KW-1185">Reference proteome</keyword>
<dbReference type="EMBL" id="QRGR01000027">
    <property type="protein sequence ID" value="RDV13178.1"/>
    <property type="molecule type" value="Genomic_DNA"/>
</dbReference>
<feature type="binding site" evidence="2">
    <location>
        <position position="169"/>
    </location>
    <ligand>
        <name>Mn(2+)</name>
        <dbReference type="ChEBI" id="CHEBI:29035"/>
        <label>2</label>
    </ligand>
</feature>
<dbReference type="OrthoDB" id="9777385at2"/>
<dbReference type="RefSeq" id="WP_115567507.1">
    <property type="nucleotide sequence ID" value="NZ_QRGR01000027.1"/>
</dbReference>
<feature type="chain" id="PRO_5017602021" evidence="3">
    <location>
        <begin position="20"/>
        <end position="442"/>
    </location>
</feature>
<feature type="binding site" evidence="2">
    <location>
        <position position="133"/>
    </location>
    <ligand>
        <name>Mn(2+)</name>
        <dbReference type="ChEBI" id="CHEBI:29035"/>
        <label>2</label>
    </ligand>
</feature>
<feature type="binding site" evidence="2">
    <location>
        <position position="411"/>
    </location>
    <ligand>
        <name>Mn(2+)</name>
        <dbReference type="ChEBI" id="CHEBI:29035"/>
        <label>2</label>
    </ligand>
</feature>
<dbReference type="PANTHER" id="PTHR11014">
    <property type="entry name" value="PEPTIDASE M20 FAMILY MEMBER"/>
    <property type="match status" value="1"/>
</dbReference>
<evidence type="ECO:0000259" key="4">
    <source>
        <dbReference type="Pfam" id="PF07687"/>
    </source>
</evidence>
<keyword evidence="1 5" id="KW-0378">Hydrolase</keyword>
<dbReference type="GO" id="GO:0046872">
    <property type="term" value="F:metal ion binding"/>
    <property type="evidence" value="ECO:0007669"/>
    <property type="project" value="UniProtKB-KW"/>
</dbReference>
<evidence type="ECO:0000313" key="5">
    <source>
        <dbReference type="EMBL" id="RDV13178.1"/>
    </source>
</evidence>